<name>A0A150PKR5_SORCE</name>
<organism evidence="1 2">
    <name type="scientific">Sorangium cellulosum</name>
    <name type="common">Polyangium cellulosum</name>
    <dbReference type="NCBI Taxonomy" id="56"/>
    <lineage>
        <taxon>Bacteria</taxon>
        <taxon>Pseudomonadati</taxon>
        <taxon>Myxococcota</taxon>
        <taxon>Polyangia</taxon>
        <taxon>Polyangiales</taxon>
        <taxon>Polyangiaceae</taxon>
        <taxon>Sorangium</taxon>
    </lineage>
</organism>
<comment type="caution">
    <text evidence="1">The sequence shown here is derived from an EMBL/GenBank/DDBJ whole genome shotgun (WGS) entry which is preliminary data.</text>
</comment>
<proteinExistence type="predicted"/>
<reference evidence="1 2" key="1">
    <citation type="submission" date="2014-02" db="EMBL/GenBank/DDBJ databases">
        <title>The small core and large imbalanced accessory genome model reveals a collaborative survival strategy of Sorangium cellulosum strains in nature.</title>
        <authorList>
            <person name="Han K."/>
            <person name="Peng R."/>
            <person name="Blom J."/>
            <person name="Li Y.-Z."/>
        </authorList>
    </citation>
    <scope>NUCLEOTIDE SEQUENCE [LARGE SCALE GENOMIC DNA]</scope>
    <source>
        <strain evidence="1 2">So0157-25</strain>
    </source>
</reference>
<dbReference type="AlphaFoldDB" id="A0A150PKR5"/>
<dbReference type="Proteomes" id="UP000075420">
    <property type="component" value="Unassembled WGS sequence"/>
</dbReference>
<dbReference type="EMBL" id="JELY01001297">
    <property type="protein sequence ID" value="KYF56275.1"/>
    <property type="molecule type" value="Genomic_DNA"/>
</dbReference>
<sequence length="66" mass="6942">MPLRVQPPPQSGKSSSKWTAAFHLSVALQYGSGKKIGLPKYASQMPSSVAAAVSAWRSVMLVPSGQ</sequence>
<accession>A0A150PKR5</accession>
<evidence type="ECO:0000313" key="1">
    <source>
        <dbReference type="EMBL" id="KYF56275.1"/>
    </source>
</evidence>
<evidence type="ECO:0000313" key="2">
    <source>
        <dbReference type="Proteomes" id="UP000075420"/>
    </source>
</evidence>
<gene>
    <name evidence="1" type="ORF">BE08_09755</name>
</gene>
<protein>
    <submittedName>
        <fullName evidence="1">Uncharacterized protein</fullName>
    </submittedName>
</protein>